<dbReference type="InterPro" id="IPR028037">
    <property type="entry name" value="Antitoxin_Rv0909/MT0933"/>
</dbReference>
<dbReference type="Pfam" id="PF14013">
    <property type="entry name" value="MT0933_antitox"/>
    <property type="match status" value="1"/>
</dbReference>
<evidence type="ECO:0000313" key="1">
    <source>
        <dbReference type="EMBL" id="SNQ46359.1"/>
    </source>
</evidence>
<dbReference type="Proteomes" id="UP000234331">
    <property type="component" value="Unassembled WGS sequence"/>
</dbReference>
<evidence type="ECO:0000313" key="2">
    <source>
        <dbReference type="Proteomes" id="UP000234331"/>
    </source>
</evidence>
<sequence>MDFKDALGKLGDLAEKHDDKIDAAAEKVGDVVDERTGNKYSDHIDRAVQELQDRT</sequence>
<gene>
    <name evidence="1" type="ORF">FRACA_1370018</name>
</gene>
<organism evidence="1 2">
    <name type="scientific">Frankia canadensis</name>
    <dbReference type="NCBI Taxonomy" id="1836972"/>
    <lineage>
        <taxon>Bacteria</taxon>
        <taxon>Bacillati</taxon>
        <taxon>Actinomycetota</taxon>
        <taxon>Actinomycetes</taxon>
        <taxon>Frankiales</taxon>
        <taxon>Frankiaceae</taxon>
        <taxon>Frankia</taxon>
    </lineage>
</organism>
<keyword evidence="2" id="KW-1185">Reference proteome</keyword>
<dbReference type="OrthoDB" id="3402428at2"/>
<dbReference type="EMBL" id="FZMO01000043">
    <property type="protein sequence ID" value="SNQ46359.1"/>
    <property type="molecule type" value="Genomic_DNA"/>
</dbReference>
<name>A0A2I2KL12_9ACTN</name>
<accession>A0A2I2KL12</accession>
<dbReference type="AlphaFoldDB" id="A0A2I2KL12"/>
<protein>
    <recommendedName>
        <fullName evidence="3">Antitoxin</fullName>
    </recommendedName>
</protein>
<reference evidence="1 2" key="1">
    <citation type="submission" date="2017-06" db="EMBL/GenBank/DDBJ databases">
        <authorList>
            <person name="Kim H.J."/>
            <person name="Triplett B.A."/>
        </authorList>
    </citation>
    <scope>NUCLEOTIDE SEQUENCE [LARGE SCALE GENOMIC DNA]</scope>
    <source>
        <strain evidence="1">FRACA_ARgP5</strain>
    </source>
</reference>
<proteinExistence type="predicted"/>
<evidence type="ECO:0008006" key="3">
    <source>
        <dbReference type="Google" id="ProtNLM"/>
    </source>
</evidence>
<dbReference type="RefSeq" id="WP_101830396.1">
    <property type="nucleotide sequence ID" value="NZ_FZMO01000043.1"/>
</dbReference>